<feature type="domain" description="Metallo-beta-lactamase" evidence="12">
    <location>
        <begin position="20"/>
        <end position="214"/>
    </location>
</feature>
<protein>
    <recommendedName>
        <fullName evidence="10 11">Ribonuclease J</fullName>
        <shortName evidence="10">RNase J</shortName>
        <ecNumber evidence="10 11">3.1.-.-</ecNumber>
    </recommendedName>
</protein>
<keyword evidence="2 10" id="KW-0698">rRNA processing</keyword>
<dbReference type="Pfam" id="PF22505">
    <property type="entry name" value="RNase_J_b_CASP"/>
    <property type="match status" value="1"/>
</dbReference>
<evidence type="ECO:0000256" key="6">
    <source>
        <dbReference type="ARBA" id="ARBA00022801"/>
    </source>
</evidence>
<feature type="binding site" evidence="10">
    <location>
        <begin position="366"/>
        <end position="370"/>
    </location>
    <ligand>
        <name>substrate</name>
    </ligand>
</feature>
<evidence type="ECO:0000256" key="10">
    <source>
        <dbReference type="HAMAP-Rule" id="MF_01491"/>
    </source>
</evidence>
<comment type="cofactor">
    <cofactor evidence="11">
        <name>Zn(2+)</name>
        <dbReference type="ChEBI" id="CHEBI:29105"/>
    </cofactor>
    <text evidence="11">Binds 2 Zn(2+) ions per subunit. It is not clear if Zn(2+) or Mg(2+) is physiologically important.</text>
</comment>
<dbReference type="EC" id="3.1.-.-" evidence="10 11"/>
<organism evidence="13 14">
    <name type="scientific">Metabacillus herbersteinensis</name>
    <dbReference type="NCBI Taxonomy" id="283816"/>
    <lineage>
        <taxon>Bacteria</taxon>
        <taxon>Bacillati</taxon>
        <taxon>Bacillota</taxon>
        <taxon>Bacilli</taxon>
        <taxon>Bacillales</taxon>
        <taxon>Bacillaceae</taxon>
        <taxon>Metabacillus</taxon>
    </lineage>
</organism>
<evidence type="ECO:0000256" key="5">
    <source>
        <dbReference type="ARBA" id="ARBA00022759"/>
    </source>
</evidence>
<accession>A0ABV6GDT1</accession>
<evidence type="ECO:0000256" key="7">
    <source>
        <dbReference type="ARBA" id="ARBA00022833"/>
    </source>
</evidence>
<dbReference type="Gene3D" id="3.60.15.10">
    <property type="entry name" value="Ribonuclease Z/Hydroxyacylglutathione hydrolase-like"/>
    <property type="match status" value="1"/>
</dbReference>
<dbReference type="NCBIfam" id="TIGR00649">
    <property type="entry name" value="MG423"/>
    <property type="match status" value="1"/>
</dbReference>
<evidence type="ECO:0000313" key="14">
    <source>
        <dbReference type="Proteomes" id="UP001589854"/>
    </source>
</evidence>
<evidence type="ECO:0000259" key="12">
    <source>
        <dbReference type="SMART" id="SM00849"/>
    </source>
</evidence>
<evidence type="ECO:0000256" key="8">
    <source>
        <dbReference type="ARBA" id="ARBA00022839"/>
    </source>
</evidence>
<dbReference type="Pfam" id="PF07521">
    <property type="entry name" value="RMMBL"/>
    <property type="match status" value="1"/>
</dbReference>
<comment type="subcellular location">
    <subcellularLocation>
        <location evidence="10 11">Cytoplasm</location>
    </subcellularLocation>
</comment>
<keyword evidence="3 10" id="KW-0540">Nuclease</keyword>
<keyword evidence="14" id="KW-1185">Reference proteome</keyword>
<dbReference type="InterPro" id="IPR001587">
    <property type="entry name" value="RNase_J_CS"/>
</dbReference>
<dbReference type="PANTHER" id="PTHR43694:SF4">
    <property type="entry name" value="RIBONUCLEASE J 2"/>
    <property type="match status" value="1"/>
</dbReference>
<sequence>MSGNDSALSIFALGGLNEVGKNMYAIQYLNDILIIDCGVKFPDESLLGIDLIIPDIAYLQENKEKIKALLVTHGHEDHIGGVPFFLKKINVPVYATRFTLGLIELKLEEHKLLRETELIEIDSNSNISFGEISVDFFKVNHSIPDCLGIVFHTPEGNIVHTGDFKFDLTPVNNQYSDIHKMAEIGKKGVLLLLSESTNAERPGFTPSELIVGEHIEDAFRKAKRKVIISTFASNINRVQQVVDAAKKTNRKLALLGRSMVNVVQVAMDRGYIEVPDGMLIETQEINELAPEKVVVLCTGSQGEPMAALARLSTSNFRGVEVLAEDTVILAAGPIPGNERNVTRIVDNFYSMGAHVIYGSGSSTGMHVSGHGYQEDLKLMLTLIQPTYFIPVHGEYRMLHHHRLLAESVGVDKDKTFIIKNGDVVDIDNSVARQTRRIPAGDTYVDGMGVGDVGELVLRDRKQLSEDGMLVIVITMSKRERRMISDPDTISRGFVFVKDSEELLSDVNRLIKKAVQELEDGDRIQWNAIKQNVKKSVGQFVFRKTKRKPMILPIIIEI</sequence>
<dbReference type="InterPro" id="IPR004613">
    <property type="entry name" value="RNase_J"/>
</dbReference>
<keyword evidence="7" id="KW-0862">Zinc</keyword>
<dbReference type="RefSeq" id="WP_378933156.1">
    <property type="nucleotide sequence ID" value="NZ_JBHLVO010000006.1"/>
</dbReference>
<dbReference type="InterPro" id="IPR036866">
    <property type="entry name" value="RibonucZ/Hydroxyglut_hydro"/>
</dbReference>
<dbReference type="EMBL" id="JBHLVO010000006">
    <property type="protein sequence ID" value="MFC0271724.1"/>
    <property type="molecule type" value="Genomic_DNA"/>
</dbReference>
<dbReference type="PROSITE" id="PS01292">
    <property type="entry name" value="UPF0036"/>
    <property type="match status" value="1"/>
</dbReference>
<comment type="caution">
    <text evidence="13">The sequence shown here is derived from an EMBL/GenBank/DDBJ whole genome shotgun (WGS) entry which is preliminary data.</text>
</comment>
<keyword evidence="8 10" id="KW-0269">Exonuclease</keyword>
<dbReference type="CDD" id="cd07714">
    <property type="entry name" value="RNaseJ_MBL-fold"/>
    <property type="match status" value="1"/>
</dbReference>
<dbReference type="Pfam" id="PF17770">
    <property type="entry name" value="RNase_J_C"/>
    <property type="match status" value="1"/>
</dbReference>
<reference evidence="13 14" key="1">
    <citation type="submission" date="2024-09" db="EMBL/GenBank/DDBJ databases">
        <authorList>
            <person name="Sun Q."/>
            <person name="Mori K."/>
        </authorList>
    </citation>
    <scope>NUCLEOTIDE SEQUENCE [LARGE SCALE GENOMIC DNA]</scope>
    <source>
        <strain evidence="13 14">CCM 7228</strain>
    </source>
</reference>
<proteinExistence type="inferred from homology"/>
<evidence type="ECO:0000256" key="1">
    <source>
        <dbReference type="ARBA" id="ARBA00022490"/>
    </source>
</evidence>
<dbReference type="PIRSF" id="PIRSF004803">
    <property type="entry name" value="RnjA"/>
    <property type="match status" value="1"/>
</dbReference>
<dbReference type="InterPro" id="IPR001279">
    <property type="entry name" value="Metallo-B-lactamas"/>
</dbReference>
<dbReference type="InterPro" id="IPR042173">
    <property type="entry name" value="RNase_J_2"/>
</dbReference>
<dbReference type="SMART" id="SM00849">
    <property type="entry name" value="Lactamase_B"/>
    <property type="match status" value="1"/>
</dbReference>
<evidence type="ECO:0000256" key="4">
    <source>
        <dbReference type="ARBA" id="ARBA00022723"/>
    </source>
</evidence>
<keyword evidence="6 10" id="KW-0378">Hydrolase</keyword>
<keyword evidence="5 10" id="KW-0255">Endonuclease</keyword>
<dbReference type="Gene3D" id="3.10.20.580">
    <property type="match status" value="1"/>
</dbReference>
<comment type="similarity">
    <text evidence="10 11">Belongs to the metallo-beta-lactamase superfamily. RNA-metabolizing metallo-beta-lactamase-like family. Bacterial RNase J subfamily.</text>
</comment>
<dbReference type="Gene3D" id="3.40.50.10710">
    <property type="entry name" value="Metallo-hydrolase/oxidoreductase"/>
    <property type="match status" value="1"/>
</dbReference>
<dbReference type="Pfam" id="PF00753">
    <property type="entry name" value="Lactamase_B"/>
    <property type="match status" value="1"/>
</dbReference>
<dbReference type="InterPro" id="IPR041636">
    <property type="entry name" value="RNase_J_C"/>
</dbReference>
<dbReference type="InterPro" id="IPR011108">
    <property type="entry name" value="RMMBL"/>
</dbReference>
<comment type="function">
    <text evidence="10">An RNase that has 5'-3' exonuclease and possibly endonuclease activity. Involved in maturation of rRNA and in some organisms also mRNA maturation and/or decay.</text>
</comment>
<dbReference type="HAMAP" id="MF_01491">
    <property type="entry name" value="RNase_J_bact"/>
    <property type="match status" value="1"/>
</dbReference>
<evidence type="ECO:0000256" key="9">
    <source>
        <dbReference type="ARBA" id="ARBA00022884"/>
    </source>
</evidence>
<gene>
    <name evidence="10" type="primary">rnj</name>
    <name evidence="13" type="ORF">ACFFIX_09670</name>
</gene>
<dbReference type="GO" id="GO:0016787">
    <property type="term" value="F:hydrolase activity"/>
    <property type="evidence" value="ECO:0007669"/>
    <property type="project" value="UniProtKB-KW"/>
</dbReference>
<dbReference type="PANTHER" id="PTHR43694">
    <property type="entry name" value="RIBONUCLEASE J"/>
    <property type="match status" value="1"/>
</dbReference>
<dbReference type="SUPFAM" id="SSF56281">
    <property type="entry name" value="Metallo-hydrolase/oxidoreductase"/>
    <property type="match status" value="1"/>
</dbReference>
<dbReference type="Proteomes" id="UP001589854">
    <property type="component" value="Unassembled WGS sequence"/>
</dbReference>
<keyword evidence="9 10" id="KW-0694">RNA-binding</keyword>
<keyword evidence="4 11" id="KW-0479">Metal-binding</keyword>
<evidence type="ECO:0000256" key="11">
    <source>
        <dbReference type="PIRNR" id="PIRNR004803"/>
    </source>
</evidence>
<dbReference type="InterPro" id="IPR055132">
    <property type="entry name" value="RNase_J_b_CASP"/>
</dbReference>
<comment type="subunit">
    <text evidence="10">Homodimer, may be a subunit of the RNA degradosome.</text>
</comment>
<evidence type="ECO:0000313" key="13">
    <source>
        <dbReference type="EMBL" id="MFC0271724.1"/>
    </source>
</evidence>
<evidence type="ECO:0000256" key="3">
    <source>
        <dbReference type="ARBA" id="ARBA00022722"/>
    </source>
</evidence>
<dbReference type="InterPro" id="IPR030854">
    <property type="entry name" value="RNase_J_bac"/>
</dbReference>
<evidence type="ECO:0000256" key="2">
    <source>
        <dbReference type="ARBA" id="ARBA00022552"/>
    </source>
</evidence>
<name>A0ABV6GDT1_9BACI</name>
<keyword evidence="1 10" id="KW-0963">Cytoplasm</keyword>